<dbReference type="NCBIfam" id="TIGR02623">
    <property type="entry name" value="G1P_cyt_trans"/>
    <property type="match status" value="1"/>
</dbReference>
<evidence type="ECO:0000313" key="2">
    <source>
        <dbReference type="EMBL" id="MCK8786202.1"/>
    </source>
</evidence>
<dbReference type="InterPro" id="IPR005835">
    <property type="entry name" value="NTP_transferase_dom"/>
</dbReference>
<name>A0A9X1YAK6_9PROT</name>
<sequence>MSNVPRRAVIFAGGYGTRLMEETEARPKPMVEIGGRPILWHIMKIYAASGITEFVIPLGYKAHMIKQYFADYYLHASDVSIDMVDNRVTTLRKTAEPWKITLIDTGIDTMTGGRLKRLQPYLNDEPFALTYGDGVIDLDLGKVADMHASSGRYATLTAVRPPSRFGTLTIDDGQVLEFAEKPLGGEAWINGGFFMLSPRVFDYLDGGDEMVFERGPLERLARDGQLQAYQHEGFWYSMDTLRDKKHLEELWMSGRAPWKRW</sequence>
<keyword evidence="2" id="KW-0548">Nucleotidyltransferase</keyword>
<dbReference type="Gene3D" id="3.90.550.10">
    <property type="entry name" value="Spore Coat Polysaccharide Biosynthesis Protein SpsA, Chain A"/>
    <property type="match status" value="1"/>
</dbReference>
<comment type="caution">
    <text evidence="2">The sequence shown here is derived from an EMBL/GenBank/DDBJ whole genome shotgun (WGS) entry which is preliminary data.</text>
</comment>
<proteinExistence type="predicted"/>
<dbReference type="InterPro" id="IPR013446">
    <property type="entry name" value="G1P_cyt_trans-like"/>
</dbReference>
<dbReference type="PANTHER" id="PTHR47183">
    <property type="entry name" value="GLUCOSE-1-PHOSPHATE CYTIDYLYLTRANSFERASE-RELATED"/>
    <property type="match status" value="1"/>
</dbReference>
<dbReference type="GO" id="GO:0009243">
    <property type="term" value="P:O antigen biosynthetic process"/>
    <property type="evidence" value="ECO:0007669"/>
    <property type="project" value="InterPro"/>
</dbReference>
<dbReference type="InterPro" id="IPR046981">
    <property type="entry name" value="G1P_cyt_trans"/>
</dbReference>
<dbReference type="RefSeq" id="WP_248668317.1">
    <property type="nucleotide sequence ID" value="NZ_JALPRX010000076.1"/>
</dbReference>
<keyword evidence="2" id="KW-0808">Transferase</keyword>
<dbReference type="SUPFAM" id="SSF53448">
    <property type="entry name" value="Nucleotide-diphospho-sugar transferases"/>
    <property type="match status" value="1"/>
</dbReference>
<dbReference type="EC" id="2.7.7.33" evidence="2"/>
<gene>
    <name evidence="2" type="primary">rfbF</name>
    <name evidence="2" type="ORF">M0638_17640</name>
</gene>
<dbReference type="GO" id="GO:0047343">
    <property type="term" value="F:glucose-1-phosphate cytidylyltransferase activity"/>
    <property type="evidence" value="ECO:0007669"/>
    <property type="project" value="UniProtKB-EC"/>
</dbReference>
<dbReference type="AlphaFoldDB" id="A0A9X1YAK6"/>
<feature type="domain" description="Nucleotidyl transferase" evidence="1">
    <location>
        <begin position="8"/>
        <end position="235"/>
    </location>
</feature>
<keyword evidence="3" id="KW-1185">Reference proteome</keyword>
<evidence type="ECO:0000259" key="1">
    <source>
        <dbReference type="Pfam" id="PF00483"/>
    </source>
</evidence>
<protein>
    <submittedName>
        <fullName evidence="2">Glucose-1-phosphate cytidylyltransferase</fullName>
        <ecNumber evidence="2">2.7.7.33</ecNumber>
    </submittedName>
</protein>
<dbReference type="EMBL" id="JALPRX010000076">
    <property type="protein sequence ID" value="MCK8786202.1"/>
    <property type="molecule type" value="Genomic_DNA"/>
</dbReference>
<reference evidence="2" key="1">
    <citation type="submission" date="2022-04" db="EMBL/GenBank/DDBJ databases">
        <title>Roseomonas acroporae sp. nov., isolated from coral Acropora digitifera.</title>
        <authorList>
            <person name="Sun H."/>
        </authorList>
    </citation>
    <scope>NUCLEOTIDE SEQUENCE</scope>
    <source>
        <strain evidence="2">NAR14</strain>
    </source>
</reference>
<dbReference type="CDD" id="cd02524">
    <property type="entry name" value="G1P_cytidylyltransferase"/>
    <property type="match status" value="1"/>
</dbReference>
<dbReference type="Proteomes" id="UP001139516">
    <property type="component" value="Unassembled WGS sequence"/>
</dbReference>
<evidence type="ECO:0000313" key="3">
    <source>
        <dbReference type="Proteomes" id="UP001139516"/>
    </source>
</evidence>
<accession>A0A9X1YAK6</accession>
<dbReference type="InterPro" id="IPR029044">
    <property type="entry name" value="Nucleotide-diphossugar_trans"/>
</dbReference>
<dbReference type="PANTHER" id="PTHR47183:SF1">
    <property type="entry name" value="GLUCOSE-1-PHOSPHATE CYTIDYLYLTRANSFERASE"/>
    <property type="match status" value="1"/>
</dbReference>
<organism evidence="2 3">
    <name type="scientific">Roseomonas acroporae</name>
    <dbReference type="NCBI Taxonomy" id="2937791"/>
    <lineage>
        <taxon>Bacteria</taxon>
        <taxon>Pseudomonadati</taxon>
        <taxon>Pseudomonadota</taxon>
        <taxon>Alphaproteobacteria</taxon>
        <taxon>Acetobacterales</taxon>
        <taxon>Roseomonadaceae</taxon>
        <taxon>Roseomonas</taxon>
    </lineage>
</organism>
<dbReference type="Pfam" id="PF00483">
    <property type="entry name" value="NTP_transferase"/>
    <property type="match status" value="1"/>
</dbReference>